<proteinExistence type="predicted"/>
<name>X0X0H5_9ZZZZ</name>
<organism evidence="1">
    <name type="scientific">marine sediment metagenome</name>
    <dbReference type="NCBI Taxonomy" id="412755"/>
    <lineage>
        <taxon>unclassified sequences</taxon>
        <taxon>metagenomes</taxon>
        <taxon>ecological metagenomes</taxon>
    </lineage>
</organism>
<reference evidence="1" key="1">
    <citation type="journal article" date="2014" name="Front. Microbiol.">
        <title>High frequency of phylogenetically diverse reductive dehalogenase-homologous genes in deep subseafloor sedimentary metagenomes.</title>
        <authorList>
            <person name="Kawai M."/>
            <person name="Futagami T."/>
            <person name="Toyoda A."/>
            <person name="Takaki Y."/>
            <person name="Nishi S."/>
            <person name="Hori S."/>
            <person name="Arai W."/>
            <person name="Tsubouchi T."/>
            <person name="Morono Y."/>
            <person name="Uchiyama I."/>
            <person name="Ito T."/>
            <person name="Fujiyama A."/>
            <person name="Inagaki F."/>
            <person name="Takami H."/>
        </authorList>
    </citation>
    <scope>NUCLEOTIDE SEQUENCE</scope>
    <source>
        <strain evidence="1">Expedition CK06-06</strain>
    </source>
</reference>
<dbReference type="AlphaFoldDB" id="X0X0H5"/>
<dbReference type="EMBL" id="BARS01047846">
    <property type="protein sequence ID" value="GAG30183.1"/>
    <property type="molecule type" value="Genomic_DNA"/>
</dbReference>
<evidence type="ECO:0000313" key="1">
    <source>
        <dbReference type="EMBL" id="GAG30183.1"/>
    </source>
</evidence>
<feature type="non-terminal residue" evidence="1">
    <location>
        <position position="1"/>
    </location>
</feature>
<feature type="non-terminal residue" evidence="1">
    <location>
        <position position="243"/>
    </location>
</feature>
<comment type="caution">
    <text evidence="1">The sequence shown here is derived from an EMBL/GenBank/DDBJ whole genome shotgun (WGS) entry which is preliminary data.</text>
</comment>
<protein>
    <submittedName>
        <fullName evidence="1">Uncharacterized protein</fullName>
    </submittedName>
</protein>
<accession>X0X0H5</accession>
<sequence length="243" mass="27640">AISVENLTFLRWLFEQEATEQDNVALYREYYDGDHNVKLSSRQEEYIQAVDGRFNLNMCPVVVNSMTDRLIISGFSVSAPPSTQNDEATAVDGDGEDPEETWAAILNEWWADNRGDGLGRKNNLAAGRDGNSYIIVSWNDEAGRPQFEWQPRFVAHGGNPNNGRGVKVHYEADGVTIMCASKRWTDIDAETLDQVRRLNLYWPDRIEKYSADASGEGDFEGNWQEWEDEGDNVWPLPWLDTAR</sequence>
<gene>
    <name evidence="1" type="ORF">S01H1_71809</name>
</gene>